<evidence type="ECO:0000313" key="3">
    <source>
        <dbReference type="EMBL" id="KAF6156984.1"/>
    </source>
</evidence>
<evidence type="ECO:0000259" key="2">
    <source>
        <dbReference type="Pfam" id="PF13966"/>
    </source>
</evidence>
<dbReference type="Gene3D" id="3.30.420.10">
    <property type="entry name" value="Ribonuclease H-like superfamily/Ribonuclease H"/>
    <property type="match status" value="1"/>
</dbReference>
<evidence type="ECO:0008006" key="5">
    <source>
        <dbReference type="Google" id="ProtNLM"/>
    </source>
</evidence>
<sequence>MGLILQGWLEDLQVPKVHLYTDFQAIVEETIPNWQERRLLNKVMAVIRKFQAFDVFHQFRETNRAAALLARPGPLRVKYFTKNGDIISYYRRSTMWSGIRSLYSDAVNNSIWMLGNGDKVDAWRDNWTGLGALKDLPNQAYIRWKAMQHKVSDFLENGFDKCLFKPHIQGQFSVKAAYEQIRSKLNPVWWKNYLWRSNSPPRHSNLAWRMLHNAIPTNATVQVRGVQIASQCRFGCSEIETTSHLFLNYIYAKGIWNGSYMKDLWVNGILACIQSIWFYRDKIAHNEPIPTLRQTKYNILKAIYESLNFKGSMRNNQNELGLLLRLQVPLKHRRSPRIRPCTWELPCLDEVKINCDGSSLGNPGNAGTGIVFREHSGSVLGILVENIGVSTSYYAECCSTVSSLFTALEQGWLKIFLVSDSKAAIIAFQQNKVPWQLQAKWDYISTKLQVRLKHTWRECNFSAGDSANRAARLHPFTKEWFQGKPAFLKKLEVPYTEYYRFD</sequence>
<accession>A0A7J7MQ69</accession>
<feature type="domain" description="RNase H type-1" evidence="1">
    <location>
        <begin position="12"/>
        <end position="71"/>
    </location>
</feature>
<dbReference type="InterPro" id="IPR053151">
    <property type="entry name" value="RNase_H-like"/>
</dbReference>
<dbReference type="OrthoDB" id="1305532at2759"/>
<organism evidence="3 4">
    <name type="scientific">Kingdonia uniflora</name>
    <dbReference type="NCBI Taxonomy" id="39325"/>
    <lineage>
        <taxon>Eukaryota</taxon>
        <taxon>Viridiplantae</taxon>
        <taxon>Streptophyta</taxon>
        <taxon>Embryophyta</taxon>
        <taxon>Tracheophyta</taxon>
        <taxon>Spermatophyta</taxon>
        <taxon>Magnoliopsida</taxon>
        <taxon>Ranunculales</taxon>
        <taxon>Circaeasteraceae</taxon>
        <taxon>Kingdonia</taxon>
    </lineage>
</organism>
<dbReference type="InterPro" id="IPR044730">
    <property type="entry name" value="RNase_H-like_dom_plant"/>
</dbReference>
<feature type="domain" description="RNase H type-1" evidence="1">
    <location>
        <begin position="354"/>
        <end position="470"/>
    </location>
</feature>
<dbReference type="Proteomes" id="UP000541444">
    <property type="component" value="Unassembled WGS sequence"/>
</dbReference>
<comment type="caution">
    <text evidence="3">The sequence shown here is derived from an EMBL/GenBank/DDBJ whole genome shotgun (WGS) entry which is preliminary data.</text>
</comment>
<dbReference type="SUPFAM" id="SSF53098">
    <property type="entry name" value="Ribonuclease H-like"/>
    <property type="match status" value="1"/>
</dbReference>
<dbReference type="Pfam" id="PF13456">
    <property type="entry name" value="RVT_3"/>
    <property type="match status" value="2"/>
</dbReference>
<name>A0A7J7MQ69_9MAGN</name>
<dbReference type="GO" id="GO:0003676">
    <property type="term" value="F:nucleic acid binding"/>
    <property type="evidence" value="ECO:0007669"/>
    <property type="project" value="InterPro"/>
</dbReference>
<reference evidence="3 4" key="1">
    <citation type="journal article" date="2020" name="IScience">
        <title>Genome Sequencing of the Endangered Kingdonia uniflora (Circaeasteraceae, Ranunculales) Reveals Potential Mechanisms of Evolutionary Specialization.</title>
        <authorList>
            <person name="Sun Y."/>
            <person name="Deng T."/>
            <person name="Zhang A."/>
            <person name="Moore M.J."/>
            <person name="Landis J.B."/>
            <person name="Lin N."/>
            <person name="Zhang H."/>
            <person name="Zhang X."/>
            <person name="Huang J."/>
            <person name="Zhang X."/>
            <person name="Sun H."/>
            <person name="Wang H."/>
        </authorList>
    </citation>
    <scope>NUCLEOTIDE SEQUENCE [LARGE SCALE GENOMIC DNA]</scope>
    <source>
        <strain evidence="3">TB1705</strain>
        <tissue evidence="3">Leaf</tissue>
    </source>
</reference>
<dbReference type="EMBL" id="JACGCM010001289">
    <property type="protein sequence ID" value="KAF6156984.1"/>
    <property type="molecule type" value="Genomic_DNA"/>
</dbReference>
<evidence type="ECO:0000313" key="4">
    <source>
        <dbReference type="Proteomes" id="UP000541444"/>
    </source>
</evidence>
<evidence type="ECO:0000259" key="1">
    <source>
        <dbReference type="Pfam" id="PF13456"/>
    </source>
</evidence>
<proteinExistence type="predicted"/>
<dbReference type="InterPro" id="IPR002156">
    <property type="entry name" value="RNaseH_domain"/>
</dbReference>
<dbReference type="PANTHER" id="PTHR47723:SF23">
    <property type="entry name" value="REVERSE TRANSCRIPTASE-LIKE PROTEIN"/>
    <property type="match status" value="1"/>
</dbReference>
<dbReference type="PANTHER" id="PTHR47723">
    <property type="entry name" value="OS05G0353850 PROTEIN"/>
    <property type="match status" value="1"/>
</dbReference>
<dbReference type="AlphaFoldDB" id="A0A7J7MQ69"/>
<gene>
    <name evidence="3" type="ORF">GIB67_039745</name>
</gene>
<protein>
    <recommendedName>
        <fullName evidence="5">RNase H type-1 domain-containing protein</fullName>
    </recommendedName>
</protein>
<keyword evidence="4" id="KW-1185">Reference proteome</keyword>
<dbReference type="InterPro" id="IPR012337">
    <property type="entry name" value="RNaseH-like_sf"/>
</dbReference>
<dbReference type="CDD" id="cd06222">
    <property type="entry name" value="RNase_H_like"/>
    <property type="match status" value="1"/>
</dbReference>
<feature type="domain" description="Reverse transcriptase zinc-binding" evidence="2">
    <location>
        <begin position="172"/>
        <end position="256"/>
    </location>
</feature>
<dbReference type="InterPro" id="IPR036397">
    <property type="entry name" value="RNaseH_sf"/>
</dbReference>
<dbReference type="GO" id="GO:0004523">
    <property type="term" value="F:RNA-DNA hybrid ribonuclease activity"/>
    <property type="evidence" value="ECO:0007669"/>
    <property type="project" value="InterPro"/>
</dbReference>
<dbReference type="Pfam" id="PF13966">
    <property type="entry name" value="zf-RVT"/>
    <property type="match status" value="1"/>
</dbReference>
<dbReference type="InterPro" id="IPR026960">
    <property type="entry name" value="RVT-Znf"/>
</dbReference>